<protein>
    <submittedName>
        <fullName evidence="1">Uncharacterized protein</fullName>
    </submittedName>
</protein>
<evidence type="ECO:0000313" key="1">
    <source>
        <dbReference type="EMBL" id="RTE65540.1"/>
    </source>
</evidence>
<reference evidence="1 2" key="1">
    <citation type="submission" date="2018-11" db="EMBL/GenBank/DDBJ databases">
        <title>The draft genome sequence of Amphritea opalescens ANRC-JH13T.</title>
        <authorList>
            <person name="Fang Z."/>
            <person name="Zhang Y."/>
            <person name="Han X."/>
        </authorList>
    </citation>
    <scope>NUCLEOTIDE SEQUENCE [LARGE SCALE GENOMIC DNA]</scope>
    <source>
        <strain evidence="1 2">ANRC-JH13</strain>
    </source>
</reference>
<name>A0A430KPZ4_9GAMM</name>
<organism evidence="1 2">
    <name type="scientific">Amphritea opalescens</name>
    <dbReference type="NCBI Taxonomy" id="2490544"/>
    <lineage>
        <taxon>Bacteria</taxon>
        <taxon>Pseudomonadati</taxon>
        <taxon>Pseudomonadota</taxon>
        <taxon>Gammaproteobacteria</taxon>
        <taxon>Oceanospirillales</taxon>
        <taxon>Oceanospirillaceae</taxon>
        <taxon>Amphritea</taxon>
    </lineage>
</organism>
<dbReference type="RefSeq" id="WP_126158793.1">
    <property type="nucleotide sequence ID" value="NZ_RQXW01000009.1"/>
</dbReference>
<dbReference type="EMBL" id="RQXW01000009">
    <property type="protein sequence ID" value="RTE65540.1"/>
    <property type="molecule type" value="Genomic_DNA"/>
</dbReference>
<dbReference type="Proteomes" id="UP000283087">
    <property type="component" value="Unassembled WGS sequence"/>
</dbReference>
<gene>
    <name evidence="1" type="ORF">EH243_11405</name>
</gene>
<accession>A0A430KPZ4</accession>
<dbReference type="AlphaFoldDB" id="A0A430KPZ4"/>
<keyword evidence="2" id="KW-1185">Reference proteome</keyword>
<comment type="caution">
    <text evidence="1">The sequence shown here is derived from an EMBL/GenBank/DDBJ whole genome shotgun (WGS) entry which is preliminary data.</text>
</comment>
<dbReference type="OrthoDB" id="5768421at2"/>
<proteinExistence type="predicted"/>
<sequence length="112" mass="12853">MVNLPLAEDRKLLVIYRVESGCLGPEGKKLVAEFCRFAQEQIQSQDSDAIRWNIVPRNSKTLPEIEYNVVGKRISYSQAVRYLALFGKSLDKFEGHLGERIALFIEDFMSRT</sequence>
<evidence type="ECO:0000313" key="2">
    <source>
        <dbReference type="Proteomes" id="UP000283087"/>
    </source>
</evidence>